<dbReference type="EnsemblPlants" id="Pp3c11_19629V3.1">
    <property type="protein sequence ID" value="PAC:32957909.CDS.1"/>
    <property type="gene ID" value="Pp3c11_19629"/>
</dbReference>
<evidence type="ECO:0000313" key="2">
    <source>
        <dbReference type="EnsemblPlants" id="PAC:32957909.CDS.1"/>
    </source>
</evidence>
<proteinExistence type="predicted"/>
<evidence type="ECO:0000313" key="1">
    <source>
        <dbReference type="EMBL" id="PNR45492.1"/>
    </source>
</evidence>
<accession>A0A2K1JVD9</accession>
<dbReference type="Proteomes" id="UP000006727">
    <property type="component" value="Chromosome 11"/>
</dbReference>
<organism evidence="1">
    <name type="scientific">Physcomitrium patens</name>
    <name type="common">Spreading-leaved earth moss</name>
    <name type="synonym">Physcomitrella patens</name>
    <dbReference type="NCBI Taxonomy" id="3218"/>
    <lineage>
        <taxon>Eukaryota</taxon>
        <taxon>Viridiplantae</taxon>
        <taxon>Streptophyta</taxon>
        <taxon>Embryophyta</taxon>
        <taxon>Bryophyta</taxon>
        <taxon>Bryophytina</taxon>
        <taxon>Bryopsida</taxon>
        <taxon>Funariidae</taxon>
        <taxon>Funariales</taxon>
        <taxon>Funariaceae</taxon>
        <taxon>Physcomitrium</taxon>
    </lineage>
</organism>
<dbReference type="InParanoid" id="A0A2K1JVD9"/>
<reference evidence="1 3" key="2">
    <citation type="journal article" date="2018" name="Plant J.">
        <title>The Physcomitrella patens chromosome-scale assembly reveals moss genome structure and evolution.</title>
        <authorList>
            <person name="Lang D."/>
            <person name="Ullrich K.K."/>
            <person name="Murat F."/>
            <person name="Fuchs J."/>
            <person name="Jenkins J."/>
            <person name="Haas F.B."/>
            <person name="Piednoel M."/>
            <person name="Gundlach H."/>
            <person name="Van Bel M."/>
            <person name="Meyberg R."/>
            <person name="Vives C."/>
            <person name="Morata J."/>
            <person name="Symeonidi A."/>
            <person name="Hiss M."/>
            <person name="Muchero W."/>
            <person name="Kamisugi Y."/>
            <person name="Saleh O."/>
            <person name="Blanc G."/>
            <person name="Decker E.L."/>
            <person name="van Gessel N."/>
            <person name="Grimwood J."/>
            <person name="Hayes R.D."/>
            <person name="Graham S.W."/>
            <person name="Gunter L.E."/>
            <person name="McDaniel S.F."/>
            <person name="Hoernstein S.N.W."/>
            <person name="Larsson A."/>
            <person name="Li F.W."/>
            <person name="Perroud P.F."/>
            <person name="Phillips J."/>
            <person name="Ranjan P."/>
            <person name="Rokshar D.S."/>
            <person name="Rothfels C.J."/>
            <person name="Schneider L."/>
            <person name="Shu S."/>
            <person name="Stevenson D.W."/>
            <person name="Thummler F."/>
            <person name="Tillich M."/>
            <person name="Villarreal Aguilar J.C."/>
            <person name="Widiez T."/>
            <person name="Wong G.K."/>
            <person name="Wymore A."/>
            <person name="Zhang Y."/>
            <person name="Zimmer A.D."/>
            <person name="Quatrano R.S."/>
            <person name="Mayer K.F.X."/>
            <person name="Goodstein D."/>
            <person name="Casacuberta J.M."/>
            <person name="Vandepoele K."/>
            <person name="Reski R."/>
            <person name="Cuming A.C."/>
            <person name="Tuskan G.A."/>
            <person name="Maumus F."/>
            <person name="Salse J."/>
            <person name="Schmutz J."/>
            <person name="Rensing S.A."/>
        </authorList>
    </citation>
    <scope>NUCLEOTIDE SEQUENCE [LARGE SCALE GENOMIC DNA]</scope>
    <source>
        <strain evidence="2 3">cv. Gransden 2004</strain>
    </source>
</reference>
<protein>
    <submittedName>
        <fullName evidence="1 2">Uncharacterized protein</fullName>
    </submittedName>
</protein>
<evidence type="ECO:0000313" key="3">
    <source>
        <dbReference type="Proteomes" id="UP000006727"/>
    </source>
</evidence>
<reference evidence="2" key="3">
    <citation type="submission" date="2020-12" db="UniProtKB">
        <authorList>
            <consortium name="EnsemblPlants"/>
        </authorList>
    </citation>
    <scope>IDENTIFICATION</scope>
</reference>
<dbReference type="EMBL" id="ABEU02000011">
    <property type="protein sequence ID" value="PNR45492.1"/>
    <property type="molecule type" value="Genomic_DNA"/>
</dbReference>
<sequence length="78" mass="8443">MTSGILKMLGKGSRDEVVLARKRGQQMLESMCVHAEAPAHVKITVETVHSIIFTCLPPSILLLRVNFPTPCPSPTSTA</sequence>
<keyword evidence="3" id="KW-1185">Reference proteome</keyword>
<gene>
    <name evidence="1" type="ORF">PHYPA_015263</name>
</gene>
<reference evidence="1 3" key="1">
    <citation type="journal article" date="2008" name="Science">
        <title>The Physcomitrella genome reveals evolutionary insights into the conquest of land by plants.</title>
        <authorList>
            <person name="Rensing S."/>
            <person name="Lang D."/>
            <person name="Zimmer A."/>
            <person name="Terry A."/>
            <person name="Salamov A."/>
            <person name="Shapiro H."/>
            <person name="Nishiyama T."/>
            <person name="Perroud P.-F."/>
            <person name="Lindquist E."/>
            <person name="Kamisugi Y."/>
            <person name="Tanahashi T."/>
            <person name="Sakakibara K."/>
            <person name="Fujita T."/>
            <person name="Oishi K."/>
            <person name="Shin-I T."/>
            <person name="Kuroki Y."/>
            <person name="Toyoda A."/>
            <person name="Suzuki Y."/>
            <person name="Hashimoto A."/>
            <person name="Yamaguchi K."/>
            <person name="Sugano A."/>
            <person name="Kohara Y."/>
            <person name="Fujiyama A."/>
            <person name="Anterola A."/>
            <person name="Aoki S."/>
            <person name="Ashton N."/>
            <person name="Barbazuk W.B."/>
            <person name="Barker E."/>
            <person name="Bennetzen J."/>
            <person name="Bezanilla M."/>
            <person name="Blankenship R."/>
            <person name="Cho S.H."/>
            <person name="Dutcher S."/>
            <person name="Estelle M."/>
            <person name="Fawcett J.A."/>
            <person name="Gundlach H."/>
            <person name="Hanada K."/>
            <person name="Heyl A."/>
            <person name="Hicks K.A."/>
            <person name="Hugh J."/>
            <person name="Lohr M."/>
            <person name="Mayer K."/>
            <person name="Melkozernov A."/>
            <person name="Murata T."/>
            <person name="Nelson D."/>
            <person name="Pils B."/>
            <person name="Prigge M."/>
            <person name="Reiss B."/>
            <person name="Renner T."/>
            <person name="Rombauts S."/>
            <person name="Rushton P."/>
            <person name="Sanderfoot A."/>
            <person name="Schween G."/>
            <person name="Shiu S.-H."/>
            <person name="Stueber K."/>
            <person name="Theodoulou F.L."/>
            <person name="Tu H."/>
            <person name="Van de Peer Y."/>
            <person name="Verrier P.J."/>
            <person name="Waters E."/>
            <person name="Wood A."/>
            <person name="Yang L."/>
            <person name="Cove D."/>
            <person name="Cuming A."/>
            <person name="Hasebe M."/>
            <person name="Lucas S."/>
            <person name="Mishler D.B."/>
            <person name="Reski R."/>
            <person name="Grigoriev I."/>
            <person name="Quatrano R.S."/>
            <person name="Boore J.L."/>
        </authorList>
    </citation>
    <scope>NUCLEOTIDE SEQUENCE [LARGE SCALE GENOMIC DNA]</scope>
    <source>
        <strain evidence="2 3">cv. Gransden 2004</strain>
    </source>
</reference>
<name>A0A2K1JVD9_PHYPA</name>
<dbReference type="AlphaFoldDB" id="A0A2K1JVD9"/>
<dbReference type="Gramene" id="Pp3c11_19629V3.1">
    <property type="protein sequence ID" value="PAC:32957909.CDS.1"/>
    <property type="gene ID" value="Pp3c11_19629"/>
</dbReference>